<dbReference type="RefSeq" id="WP_128135958.1">
    <property type="nucleotide sequence ID" value="NZ_LR134117.1"/>
</dbReference>
<protein>
    <submittedName>
        <fullName evidence="1">Uncharacterized protein</fullName>
    </submittedName>
</protein>
<evidence type="ECO:0000313" key="2">
    <source>
        <dbReference type="Proteomes" id="UP000281391"/>
    </source>
</evidence>
<accession>A0A3S5D7U5</accession>
<dbReference type="KEGG" id="sof:NCTC11214_04000"/>
<organism evidence="1 2">
    <name type="scientific">Serratia odorifera</name>
    <dbReference type="NCBI Taxonomy" id="618"/>
    <lineage>
        <taxon>Bacteria</taxon>
        <taxon>Pseudomonadati</taxon>
        <taxon>Pseudomonadota</taxon>
        <taxon>Gammaproteobacteria</taxon>
        <taxon>Enterobacterales</taxon>
        <taxon>Yersiniaceae</taxon>
        <taxon>Serratia</taxon>
    </lineage>
</organism>
<sequence length="60" mass="6697">MEIDDERAMFIANEIGAAVIGVNRKWHGSEPPKHRGFVGNTLHKGVLRDAATLVREKNNE</sequence>
<proteinExistence type="predicted"/>
<gene>
    <name evidence="1" type="ORF">NCTC11214_04000</name>
</gene>
<dbReference type="Proteomes" id="UP000281391">
    <property type="component" value="Chromosome"/>
</dbReference>
<dbReference type="EMBL" id="LR134117">
    <property type="protein sequence ID" value="VDZ62121.1"/>
    <property type="molecule type" value="Genomic_DNA"/>
</dbReference>
<evidence type="ECO:0000313" key="1">
    <source>
        <dbReference type="EMBL" id="VDZ62121.1"/>
    </source>
</evidence>
<reference evidence="1 2" key="1">
    <citation type="submission" date="2018-12" db="EMBL/GenBank/DDBJ databases">
        <authorList>
            <consortium name="Pathogen Informatics"/>
        </authorList>
    </citation>
    <scope>NUCLEOTIDE SEQUENCE [LARGE SCALE GENOMIC DNA]</scope>
    <source>
        <strain evidence="1 2">NCTC11214</strain>
    </source>
</reference>
<name>A0A3S5D7U5_SEROD</name>
<dbReference type="AlphaFoldDB" id="A0A3S5D7U5"/>